<dbReference type="GO" id="GO:0005829">
    <property type="term" value="C:cytosol"/>
    <property type="evidence" value="ECO:0007669"/>
    <property type="project" value="TreeGrafter"/>
</dbReference>
<proteinExistence type="inferred from homology"/>
<comment type="similarity">
    <text evidence="3 13">Belongs to the eukaryotic PMM family.</text>
</comment>
<evidence type="ECO:0000256" key="7">
    <source>
        <dbReference type="ARBA" id="ARBA00022723"/>
    </source>
</evidence>
<organism evidence="14 15">
    <name type="scientific">Steinernema carpocapsae</name>
    <name type="common">Entomopathogenic nematode</name>
    <dbReference type="NCBI Taxonomy" id="34508"/>
    <lineage>
        <taxon>Eukaryota</taxon>
        <taxon>Metazoa</taxon>
        <taxon>Ecdysozoa</taxon>
        <taxon>Nematoda</taxon>
        <taxon>Chromadorea</taxon>
        <taxon>Rhabditida</taxon>
        <taxon>Tylenchina</taxon>
        <taxon>Panagrolaimomorpha</taxon>
        <taxon>Strongyloidoidea</taxon>
        <taxon>Steinernematidae</taxon>
        <taxon>Steinernema</taxon>
    </lineage>
</organism>
<dbReference type="Gene3D" id="3.40.50.1000">
    <property type="entry name" value="HAD superfamily/HAD-like"/>
    <property type="match status" value="1"/>
</dbReference>
<evidence type="ECO:0000256" key="10">
    <source>
        <dbReference type="PIRSR" id="PIRSR605002-1"/>
    </source>
</evidence>
<comment type="function">
    <text evidence="13">Involved in the synthesis of the GDP-mannose and dolichol-phosphate-mannose required for a number of critical mannosyl transfer reactions.</text>
</comment>
<dbReference type="SFLD" id="SFLDF00445">
    <property type="entry name" value="alpha-phosphomannomutase"/>
    <property type="match status" value="1"/>
</dbReference>
<feature type="binding site" evidence="12">
    <location>
        <position position="225"/>
    </location>
    <ligand>
        <name>Mg(2+)</name>
        <dbReference type="ChEBI" id="CHEBI:18420"/>
        <label>1</label>
    </ligand>
</feature>
<dbReference type="AlphaFoldDB" id="A0A4U8UYC0"/>
<evidence type="ECO:0000256" key="8">
    <source>
        <dbReference type="ARBA" id="ARBA00022842"/>
    </source>
</evidence>
<feature type="binding site" evidence="11">
    <location>
        <position position="139"/>
    </location>
    <ligand>
        <name>alpha-D-mannose 1-phosphate</name>
        <dbReference type="ChEBI" id="CHEBI:58409"/>
    </ligand>
</feature>
<keyword evidence="7 12" id="KW-0479">Metal-binding</keyword>
<evidence type="ECO:0000256" key="12">
    <source>
        <dbReference type="PIRSR" id="PIRSR605002-3"/>
    </source>
</evidence>
<dbReference type="EMBL" id="AZBU02000001">
    <property type="protein sequence ID" value="TMS37899.1"/>
    <property type="molecule type" value="Genomic_DNA"/>
</dbReference>
<comment type="cofactor">
    <cofactor evidence="12">
        <name>Mg(2+)</name>
        <dbReference type="ChEBI" id="CHEBI:18420"/>
    </cofactor>
</comment>
<dbReference type="Gene3D" id="3.30.1240.20">
    <property type="match status" value="1"/>
</dbReference>
<dbReference type="OrthoDB" id="10264771at2759"/>
<dbReference type="GO" id="GO:0009298">
    <property type="term" value="P:GDP-mannose biosynthetic process"/>
    <property type="evidence" value="ECO:0007669"/>
    <property type="project" value="UniProtKB-UniPathway"/>
</dbReference>
<dbReference type="GO" id="GO:0006013">
    <property type="term" value="P:mannose metabolic process"/>
    <property type="evidence" value="ECO:0007669"/>
    <property type="project" value="TreeGrafter"/>
</dbReference>
<dbReference type="CDD" id="cd02585">
    <property type="entry name" value="HAD_PMM"/>
    <property type="match status" value="1"/>
</dbReference>
<evidence type="ECO:0000256" key="4">
    <source>
        <dbReference type="ARBA" id="ARBA00011738"/>
    </source>
</evidence>
<dbReference type="InterPro" id="IPR005002">
    <property type="entry name" value="PMM"/>
</dbReference>
<dbReference type="PANTHER" id="PTHR10466:SF0">
    <property type="entry name" value="PHOSPHOMANNOMUTASE"/>
    <property type="match status" value="1"/>
</dbReference>
<evidence type="ECO:0000256" key="3">
    <source>
        <dbReference type="ARBA" id="ARBA00009736"/>
    </source>
</evidence>
<keyword evidence="6 13" id="KW-0963">Cytoplasm</keyword>
<name>A0A4U8UYC0_STECR</name>
<feature type="binding site" evidence="11">
    <location>
        <position position="23"/>
    </location>
    <ligand>
        <name>alpha-D-mannose 1-phosphate</name>
        <dbReference type="ChEBI" id="CHEBI:58409"/>
    </ligand>
</feature>
<feature type="binding site" evidence="12">
    <location>
        <position position="227"/>
    </location>
    <ligand>
        <name>Mg(2+)</name>
        <dbReference type="ChEBI" id="CHEBI:18420"/>
        <label>1</label>
    </ligand>
</feature>
<evidence type="ECO:0000256" key="5">
    <source>
        <dbReference type="ARBA" id="ARBA00012730"/>
    </source>
</evidence>
<feature type="binding site" evidence="12">
    <location>
        <position position="213"/>
    </location>
    <ligand>
        <name>Mg(2+)</name>
        <dbReference type="ChEBI" id="CHEBI:18420"/>
        <label>1</label>
    </ligand>
</feature>
<evidence type="ECO:0000313" key="14">
    <source>
        <dbReference type="EMBL" id="TMS37899.1"/>
    </source>
</evidence>
<dbReference type="SFLD" id="SFLDS00003">
    <property type="entry name" value="Haloacid_Dehalogenase"/>
    <property type="match status" value="1"/>
</dbReference>
<comment type="subunit">
    <text evidence="4 13">Homodimer.</text>
</comment>
<feature type="binding site" evidence="12">
    <location>
        <position position="14"/>
    </location>
    <ligand>
        <name>Mg(2+)</name>
        <dbReference type="ChEBI" id="CHEBI:18420"/>
        <label>1</label>
    </ligand>
</feature>
<dbReference type="GO" id="GO:0004615">
    <property type="term" value="F:phosphomannomutase activity"/>
    <property type="evidence" value="ECO:0007669"/>
    <property type="project" value="UniProtKB-EC"/>
</dbReference>
<dbReference type="SFLD" id="SFLDG01140">
    <property type="entry name" value="C2.B:_Phosphomannomutase_and_P"/>
    <property type="match status" value="1"/>
</dbReference>
<keyword evidence="8 12" id="KW-0460">Magnesium</keyword>
<dbReference type="Proteomes" id="UP000298663">
    <property type="component" value="Chromosome X"/>
</dbReference>
<dbReference type="SUPFAM" id="SSF56784">
    <property type="entry name" value="HAD-like"/>
    <property type="match status" value="1"/>
</dbReference>
<dbReference type="NCBIfam" id="TIGR01484">
    <property type="entry name" value="HAD-SF-IIB"/>
    <property type="match status" value="1"/>
</dbReference>
<feature type="binding site" evidence="11">
    <location>
        <position position="186"/>
    </location>
    <ligand>
        <name>alpha-D-mannose 1-phosphate</name>
        <dbReference type="ChEBI" id="CHEBI:58409"/>
    </ligand>
</feature>
<dbReference type="GO" id="GO:0006487">
    <property type="term" value="P:protein N-linked glycosylation"/>
    <property type="evidence" value="ECO:0007669"/>
    <property type="project" value="TreeGrafter"/>
</dbReference>
<reference evidence="14 15" key="2">
    <citation type="journal article" date="2019" name="G3 (Bethesda)">
        <title>Hybrid Assembly of the Genome of the Entomopathogenic Nematode Steinernema carpocapsae Identifies the X-Chromosome.</title>
        <authorList>
            <person name="Serra L."/>
            <person name="Macchietto M."/>
            <person name="Macias-Munoz A."/>
            <person name="McGill C.J."/>
            <person name="Rodriguez I.M."/>
            <person name="Rodriguez B."/>
            <person name="Murad R."/>
            <person name="Mortazavi A."/>
        </authorList>
    </citation>
    <scope>NUCLEOTIDE SEQUENCE [LARGE SCALE GENOMIC DNA]</scope>
    <source>
        <strain evidence="14 15">ALL</strain>
    </source>
</reference>
<protein>
    <recommendedName>
        <fullName evidence="5 13">Phosphomannomutase</fullName>
        <ecNumber evidence="5 13">5.4.2.8</ecNumber>
    </recommendedName>
</protein>
<comment type="pathway">
    <text evidence="2 13">Nucleotide-sugar biosynthesis; GDP-alpha-D-mannose biosynthesis; alpha-D-mannose 1-phosphate from D-fructose 6-phosphate: step 2/2.</text>
</comment>
<keyword evidence="9 13" id="KW-0413">Isomerase</keyword>
<evidence type="ECO:0000256" key="2">
    <source>
        <dbReference type="ARBA" id="ARBA00004699"/>
    </source>
</evidence>
<evidence type="ECO:0000256" key="6">
    <source>
        <dbReference type="ARBA" id="ARBA00022490"/>
    </source>
</evidence>
<evidence type="ECO:0000256" key="11">
    <source>
        <dbReference type="PIRSR" id="PIRSR605002-2"/>
    </source>
</evidence>
<sequence length="250" mass="28100">MTGSAAKKQLLLFDVDGTLTLPRQKITPAMKAFMQEVRKKVPIAVVGGSDIGKIVEQLGDSLEDVLSQYDYVFSENGMVGYHGDVKFPVTDLGDYFGEQKLQKVVNFCLKYMGDIELPVKCGNFIERRKGMLNVSPIGRSCSQKHREEFNEYDKVHGIRAKMVETLEKEFADYKMRFVIGGQISFDVFPEGWDKTYCLQYLADKFGDIHFFGDKTSPGGNDYDIFVDERTTGHTVSGPDDTKAKISAIIN</sequence>
<feature type="binding site" evidence="12">
    <location>
        <position position="230"/>
    </location>
    <ligand>
        <name>Mg(2+)</name>
        <dbReference type="ChEBI" id="CHEBI:18420"/>
        <label>2</label>
    </ligand>
</feature>
<evidence type="ECO:0000256" key="13">
    <source>
        <dbReference type="RuleBase" id="RU361118"/>
    </source>
</evidence>
<feature type="active site" description="Nucleophile" evidence="10">
    <location>
        <position position="14"/>
    </location>
</feature>
<feature type="binding site" evidence="11">
    <location>
        <position position="184"/>
    </location>
    <ligand>
        <name>alpha-D-mannose 1-phosphate</name>
        <dbReference type="ChEBI" id="CHEBI:58409"/>
    </ligand>
</feature>
<evidence type="ECO:0000256" key="9">
    <source>
        <dbReference type="ARBA" id="ARBA00023235"/>
    </source>
</evidence>
<feature type="active site" description="Proton donor/acceptor" evidence="10">
    <location>
        <position position="16"/>
    </location>
</feature>
<comment type="caution">
    <text evidence="14">The sequence shown here is derived from an EMBL/GenBank/DDBJ whole genome shotgun (WGS) entry which is preliminary data.</text>
</comment>
<keyword evidence="15" id="KW-1185">Reference proteome</keyword>
<dbReference type="EC" id="5.4.2.8" evidence="5 13"/>
<evidence type="ECO:0000256" key="1">
    <source>
        <dbReference type="ARBA" id="ARBA00004496"/>
    </source>
</evidence>
<dbReference type="Pfam" id="PF03332">
    <property type="entry name" value="PMM"/>
    <property type="match status" value="1"/>
</dbReference>
<dbReference type="InterPro" id="IPR043169">
    <property type="entry name" value="PMM_cap"/>
</dbReference>
<evidence type="ECO:0000313" key="15">
    <source>
        <dbReference type="Proteomes" id="UP000298663"/>
    </source>
</evidence>
<dbReference type="GO" id="GO:0046872">
    <property type="term" value="F:metal ion binding"/>
    <property type="evidence" value="ECO:0007669"/>
    <property type="project" value="UniProtKB-KW"/>
</dbReference>
<feature type="binding site" evidence="12">
    <location>
        <position position="16"/>
    </location>
    <ligand>
        <name>Mg(2+)</name>
        <dbReference type="ChEBI" id="CHEBI:18420"/>
        <label>1</label>
    </ligand>
</feature>
<dbReference type="InterPro" id="IPR023214">
    <property type="entry name" value="HAD_sf"/>
</dbReference>
<dbReference type="STRING" id="34508.A0A4U8UYC0"/>
<feature type="binding site" evidence="11">
    <location>
        <position position="146"/>
    </location>
    <ligand>
        <name>alpha-D-mannose 1-phosphate</name>
        <dbReference type="ChEBI" id="CHEBI:58409"/>
    </ligand>
</feature>
<comment type="catalytic activity">
    <reaction evidence="13">
        <text>alpha-D-mannose 1-phosphate = D-mannose 6-phosphate</text>
        <dbReference type="Rhea" id="RHEA:11140"/>
        <dbReference type="ChEBI" id="CHEBI:58409"/>
        <dbReference type="ChEBI" id="CHEBI:58735"/>
        <dbReference type="EC" id="5.4.2.8"/>
    </reaction>
</comment>
<gene>
    <name evidence="14" type="ORF">L596_004737</name>
</gene>
<dbReference type="PANTHER" id="PTHR10466">
    <property type="entry name" value="PHOSPHOMANNOMUTASE"/>
    <property type="match status" value="1"/>
</dbReference>
<dbReference type="FunFam" id="3.30.1240.20:FF:000001">
    <property type="entry name" value="Phosphomannomutase"/>
    <property type="match status" value="1"/>
</dbReference>
<comment type="subcellular location">
    <subcellularLocation>
        <location evidence="1 13">Cytoplasm</location>
    </subcellularLocation>
</comment>
<accession>A0A4U8UYC0</accession>
<reference evidence="14 15" key="1">
    <citation type="journal article" date="2015" name="Genome Biol.">
        <title>Comparative genomics of Steinernema reveals deeply conserved gene regulatory networks.</title>
        <authorList>
            <person name="Dillman A.R."/>
            <person name="Macchietto M."/>
            <person name="Porter C.F."/>
            <person name="Rogers A."/>
            <person name="Williams B."/>
            <person name="Antoshechkin I."/>
            <person name="Lee M.M."/>
            <person name="Goodwin Z."/>
            <person name="Lu X."/>
            <person name="Lewis E.E."/>
            <person name="Goodrich-Blair H."/>
            <person name="Stock S.P."/>
            <person name="Adams B.J."/>
            <person name="Sternberg P.W."/>
            <person name="Mortazavi A."/>
        </authorList>
    </citation>
    <scope>NUCLEOTIDE SEQUENCE [LARGE SCALE GENOMIC DNA]</scope>
    <source>
        <strain evidence="14 15">ALL</strain>
    </source>
</reference>
<dbReference type="InterPro" id="IPR006379">
    <property type="entry name" value="HAD-SF_hydro_IIB"/>
</dbReference>
<dbReference type="InterPro" id="IPR036412">
    <property type="entry name" value="HAD-like_sf"/>
</dbReference>
<dbReference type="UniPathway" id="UPA00126">
    <property type="reaction ID" value="UER00424"/>
</dbReference>
<dbReference type="EMBL" id="CM016762">
    <property type="protein sequence ID" value="TMS37899.1"/>
    <property type="molecule type" value="Genomic_DNA"/>
</dbReference>
<dbReference type="SFLD" id="SFLDG01143">
    <property type="entry name" value="C2.B.3:_Phosphomannomutase_Lik"/>
    <property type="match status" value="1"/>
</dbReference>
<feature type="binding site" evidence="11">
    <location>
        <position position="128"/>
    </location>
    <ligand>
        <name>alpha-D-mannose 1-phosphate</name>
        <dbReference type="ChEBI" id="CHEBI:58409"/>
    </ligand>
</feature>